<dbReference type="InterPro" id="IPR050491">
    <property type="entry name" value="AmpC-like"/>
</dbReference>
<evidence type="ECO:0000259" key="1">
    <source>
        <dbReference type="Pfam" id="PF00144"/>
    </source>
</evidence>
<name>X1VB06_9ZZZZ</name>
<dbReference type="PANTHER" id="PTHR46825:SF9">
    <property type="entry name" value="BETA-LACTAMASE-RELATED DOMAIN-CONTAINING PROTEIN"/>
    <property type="match status" value="1"/>
</dbReference>
<dbReference type="SUPFAM" id="SSF56601">
    <property type="entry name" value="beta-lactamase/transpeptidase-like"/>
    <property type="match status" value="1"/>
</dbReference>
<protein>
    <recommendedName>
        <fullName evidence="1">Beta-lactamase-related domain-containing protein</fullName>
    </recommendedName>
</protein>
<dbReference type="Gene3D" id="3.40.710.10">
    <property type="entry name" value="DD-peptidase/beta-lactamase superfamily"/>
    <property type="match status" value="1"/>
</dbReference>
<dbReference type="AlphaFoldDB" id="X1VB06"/>
<gene>
    <name evidence="2" type="ORF">S12H4_53215</name>
</gene>
<feature type="non-terminal residue" evidence="2">
    <location>
        <position position="161"/>
    </location>
</feature>
<accession>X1VB06</accession>
<organism evidence="2">
    <name type="scientific">marine sediment metagenome</name>
    <dbReference type="NCBI Taxonomy" id="412755"/>
    <lineage>
        <taxon>unclassified sequences</taxon>
        <taxon>metagenomes</taxon>
        <taxon>ecological metagenomes</taxon>
    </lineage>
</organism>
<dbReference type="EMBL" id="BARW01033850">
    <property type="protein sequence ID" value="GAJ14117.1"/>
    <property type="molecule type" value="Genomic_DNA"/>
</dbReference>
<feature type="domain" description="Beta-lactamase-related" evidence="1">
    <location>
        <begin position="8"/>
        <end position="158"/>
    </location>
</feature>
<proteinExistence type="predicted"/>
<evidence type="ECO:0000313" key="2">
    <source>
        <dbReference type="EMBL" id="GAJ14117.1"/>
    </source>
</evidence>
<dbReference type="InterPro" id="IPR001466">
    <property type="entry name" value="Beta-lactam-related"/>
</dbReference>
<sequence>MRFMKKQRDLNFVPGSEYMYCNTGYIFMAEIIERISGEEFTEWMDKNVFKPLGMYHTYVERHYNHVVKNNATSYDTTGNGEFKREVEYWGYVGSGNIHTNVSDLLIWLEQLRNPDAKWKDEMDLMKTTDNFNNGKHNKYAFGVNIDQYKNENRITHGGSIG</sequence>
<dbReference type="Pfam" id="PF00144">
    <property type="entry name" value="Beta-lactamase"/>
    <property type="match status" value="1"/>
</dbReference>
<dbReference type="PANTHER" id="PTHR46825">
    <property type="entry name" value="D-ALANYL-D-ALANINE-CARBOXYPEPTIDASE/ENDOPEPTIDASE AMPH"/>
    <property type="match status" value="1"/>
</dbReference>
<comment type="caution">
    <text evidence="2">The sequence shown here is derived from an EMBL/GenBank/DDBJ whole genome shotgun (WGS) entry which is preliminary data.</text>
</comment>
<reference evidence="2" key="1">
    <citation type="journal article" date="2014" name="Front. Microbiol.">
        <title>High frequency of phylogenetically diverse reductive dehalogenase-homologous genes in deep subseafloor sedimentary metagenomes.</title>
        <authorList>
            <person name="Kawai M."/>
            <person name="Futagami T."/>
            <person name="Toyoda A."/>
            <person name="Takaki Y."/>
            <person name="Nishi S."/>
            <person name="Hori S."/>
            <person name="Arai W."/>
            <person name="Tsubouchi T."/>
            <person name="Morono Y."/>
            <person name="Uchiyama I."/>
            <person name="Ito T."/>
            <person name="Fujiyama A."/>
            <person name="Inagaki F."/>
            <person name="Takami H."/>
        </authorList>
    </citation>
    <scope>NUCLEOTIDE SEQUENCE</scope>
    <source>
        <strain evidence="2">Expedition CK06-06</strain>
    </source>
</reference>
<dbReference type="InterPro" id="IPR012338">
    <property type="entry name" value="Beta-lactam/transpept-like"/>
</dbReference>